<organism evidence="7 8">
    <name type="scientific">Salisediminibacterium halotolerans</name>
    <dbReference type="NCBI Taxonomy" id="517425"/>
    <lineage>
        <taxon>Bacteria</taxon>
        <taxon>Bacillati</taxon>
        <taxon>Bacillota</taxon>
        <taxon>Bacilli</taxon>
        <taxon>Bacillales</taxon>
        <taxon>Bacillaceae</taxon>
        <taxon>Salisediminibacterium</taxon>
    </lineage>
</organism>
<dbReference type="GO" id="GO:0005886">
    <property type="term" value="C:plasma membrane"/>
    <property type="evidence" value="ECO:0007669"/>
    <property type="project" value="TreeGrafter"/>
</dbReference>
<evidence type="ECO:0000256" key="2">
    <source>
        <dbReference type="ARBA" id="ARBA00022692"/>
    </source>
</evidence>
<dbReference type="Pfam" id="PF01957">
    <property type="entry name" value="NfeD"/>
    <property type="match status" value="1"/>
</dbReference>
<evidence type="ECO:0000313" key="8">
    <source>
        <dbReference type="Proteomes" id="UP000199318"/>
    </source>
</evidence>
<feature type="transmembrane region" description="Helical" evidence="5">
    <location>
        <begin position="100"/>
        <end position="119"/>
    </location>
</feature>
<evidence type="ECO:0000256" key="4">
    <source>
        <dbReference type="ARBA" id="ARBA00023136"/>
    </source>
</evidence>
<evidence type="ECO:0000259" key="6">
    <source>
        <dbReference type="Pfam" id="PF01957"/>
    </source>
</evidence>
<gene>
    <name evidence="7" type="ORF">SAMN05444126_106101</name>
</gene>
<feature type="transmembrane region" description="Helical" evidence="5">
    <location>
        <begin position="6"/>
        <end position="27"/>
    </location>
</feature>
<sequence length="210" mass="23225">MEFLDFATVGFAVIFIATLFIFGELFVRTKGAFAAIGILIMALYFSHHISAADGTWIIILYLIGLSLIIFDGQVTADGSIAIFGGLFMIAALAIPSPDWVYGGLVVMAFVLAAPTSYLFTKVFPQRDMWSKIMFKDKLTSEMGYNSMNEDYRDLVGKEGVTKTPFRPTGTVEIDGRLYSATTDNQWVEEDQAVKVIDADGTRILVDIERT</sequence>
<dbReference type="RefSeq" id="WP_093072389.1">
    <property type="nucleotide sequence ID" value="NZ_FOGV01000006.1"/>
</dbReference>
<dbReference type="AlphaFoldDB" id="A0A1H9SAF4"/>
<dbReference type="InterPro" id="IPR012340">
    <property type="entry name" value="NA-bd_OB-fold"/>
</dbReference>
<keyword evidence="4 5" id="KW-0472">Membrane</keyword>
<evidence type="ECO:0000256" key="1">
    <source>
        <dbReference type="ARBA" id="ARBA00004141"/>
    </source>
</evidence>
<dbReference type="PANTHER" id="PTHR33507:SF3">
    <property type="entry name" value="INNER MEMBRANE PROTEIN YBBJ"/>
    <property type="match status" value="1"/>
</dbReference>
<name>A0A1H9SAF4_9BACI</name>
<dbReference type="STRING" id="1464123.SAMN05444126_106101"/>
<evidence type="ECO:0000313" key="7">
    <source>
        <dbReference type="EMBL" id="SER81565.1"/>
    </source>
</evidence>
<dbReference type="InterPro" id="IPR052165">
    <property type="entry name" value="Membrane_assoc_protease"/>
</dbReference>
<dbReference type="InterPro" id="IPR002810">
    <property type="entry name" value="NfeD-like_C"/>
</dbReference>
<dbReference type="Gene3D" id="2.40.50.140">
    <property type="entry name" value="Nucleic acid-binding proteins"/>
    <property type="match status" value="1"/>
</dbReference>
<feature type="transmembrane region" description="Helical" evidence="5">
    <location>
        <begin position="78"/>
        <end position="94"/>
    </location>
</feature>
<comment type="caution">
    <text evidence="7">The sequence shown here is derived from an EMBL/GenBank/DDBJ whole genome shotgun (WGS) entry which is preliminary data.</text>
</comment>
<keyword evidence="2 5" id="KW-0812">Transmembrane</keyword>
<proteinExistence type="predicted"/>
<feature type="transmembrane region" description="Helical" evidence="5">
    <location>
        <begin position="32"/>
        <end position="49"/>
    </location>
</feature>
<dbReference type="OrthoDB" id="9806253at2"/>
<keyword evidence="8" id="KW-1185">Reference proteome</keyword>
<dbReference type="SUPFAM" id="SSF141322">
    <property type="entry name" value="NfeD domain-like"/>
    <property type="match status" value="1"/>
</dbReference>
<evidence type="ECO:0000256" key="3">
    <source>
        <dbReference type="ARBA" id="ARBA00022989"/>
    </source>
</evidence>
<accession>A0A1H9SAF4</accession>
<dbReference type="Proteomes" id="UP000199318">
    <property type="component" value="Unassembled WGS sequence"/>
</dbReference>
<dbReference type="EMBL" id="FOGV01000006">
    <property type="protein sequence ID" value="SER81565.1"/>
    <property type="molecule type" value="Genomic_DNA"/>
</dbReference>
<evidence type="ECO:0000256" key="5">
    <source>
        <dbReference type="SAM" id="Phobius"/>
    </source>
</evidence>
<keyword evidence="3 5" id="KW-1133">Transmembrane helix</keyword>
<dbReference type="PANTHER" id="PTHR33507">
    <property type="entry name" value="INNER MEMBRANE PROTEIN YBBJ"/>
    <property type="match status" value="1"/>
</dbReference>
<feature type="transmembrane region" description="Helical" evidence="5">
    <location>
        <begin position="55"/>
        <end position="71"/>
    </location>
</feature>
<reference evidence="8" key="1">
    <citation type="submission" date="2016-10" db="EMBL/GenBank/DDBJ databases">
        <authorList>
            <person name="de Groot N.N."/>
        </authorList>
    </citation>
    <scope>NUCLEOTIDE SEQUENCE [LARGE SCALE GENOMIC DNA]</scope>
    <source>
        <strain evidence="8">10nlg</strain>
    </source>
</reference>
<comment type="subcellular location">
    <subcellularLocation>
        <location evidence="1">Membrane</location>
        <topology evidence="1">Multi-pass membrane protein</topology>
    </subcellularLocation>
</comment>
<feature type="domain" description="NfeD-like C-terminal" evidence="6">
    <location>
        <begin position="153"/>
        <end position="205"/>
    </location>
</feature>
<protein>
    <submittedName>
        <fullName evidence="7">NfeD-like C-terminal, partner-binding</fullName>
    </submittedName>
</protein>